<reference evidence="2" key="2">
    <citation type="submission" date="2010-05" db="EMBL/GenBank/DDBJ databases">
        <authorList>
            <person name="Almeida L.G."/>
            <person name="Nicolas M.F."/>
            <person name="Souza R.C."/>
            <person name="Vasconcelos A.T.R."/>
        </authorList>
    </citation>
    <scope>NUCLEOTIDE SEQUENCE</scope>
</reference>
<organism evidence="2">
    <name type="scientific">Anopheles darlingi</name>
    <name type="common">Mosquito</name>
    <dbReference type="NCBI Taxonomy" id="43151"/>
    <lineage>
        <taxon>Eukaryota</taxon>
        <taxon>Metazoa</taxon>
        <taxon>Ecdysozoa</taxon>
        <taxon>Arthropoda</taxon>
        <taxon>Hexapoda</taxon>
        <taxon>Insecta</taxon>
        <taxon>Pterygota</taxon>
        <taxon>Neoptera</taxon>
        <taxon>Endopterygota</taxon>
        <taxon>Diptera</taxon>
        <taxon>Nematocera</taxon>
        <taxon>Culicoidea</taxon>
        <taxon>Culicidae</taxon>
        <taxon>Anophelinae</taxon>
        <taxon>Anopheles</taxon>
    </lineage>
</organism>
<name>W5JPJ3_ANODA</name>
<sequence>MNSLVLKRTLESMIRISHFVRLRLRLIPIVERLESQLIWVGSHSDRLSLNWSFSERRSSSIRFQQNIQYKMTKIAILALCLAAVLVAVECSSTGDCPAASKVSSCSPKCLTDRDCSSTGGKCCSNGCNLKSCVERTKLVQGGDKYSSGSGSYCGSTKCSSFEKCGVDPSTKRPKCVRA</sequence>
<reference evidence="2 4" key="1">
    <citation type="journal article" date="2010" name="BMC Genomics">
        <title>Combination of measures distinguishes pre-miRNAs from other stem-loops in the genome of the newly sequenced Anopheles darlingi.</title>
        <authorList>
            <person name="Mendes N.D."/>
            <person name="Freitas A.T."/>
            <person name="Vasconcelos A.T."/>
            <person name="Sagot M.F."/>
        </authorList>
    </citation>
    <scope>NUCLEOTIDE SEQUENCE</scope>
</reference>
<dbReference type="eggNOG" id="ENOG502SDPQ">
    <property type="taxonomic scope" value="Eukaryota"/>
</dbReference>
<dbReference type="Proteomes" id="UP000000673">
    <property type="component" value="Unassembled WGS sequence"/>
</dbReference>
<dbReference type="Pfam" id="PF00095">
    <property type="entry name" value="WAP"/>
    <property type="match status" value="1"/>
</dbReference>
<dbReference type="InterPro" id="IPR008197">
    <property type="entry name" value="WAP_dom"/>
</dbReference>
<evidence type="ECO:0000259" key="1">
    <source>
        <dbReference type="PROSITE" id="PS51390"/>
    </source>
</evidence>
<dbReference type="GO" id="GO:0030414">
    <property type="term" value="F:peptidase inhibitor activity"/>
    <property type="evidence" value="ECO:0007669"/>
    <property type="project" value="InterPro"/>
</dbReference>
<evidence type="ECO:0000313" key="3">
    <source>
        <dbReference type="EnsemblMetazoa" id="ADAC002212-PA"/>
    </source>
</evidence>
<dbReference type="InterPro" id="IPR036645">
    <property type="entry name" value="Elafin-like_sf"/>
</dbReference>
<dbReference type="EMBL" id="ADMH02000540">
    <property type="protein sequence ID" value="ETN66046.1"/>
    <property type="molecule type" value="Genomic_DNA"/>
</dbReference>
<accession>W5JPJ3</accession>
<dbReference type="GO" id="GO:0005576">
    <property type="term" value="C:extracellular region"/>
    <property type="evidence" value="ECO:0007669"/>
    <property type="project" value="InterPro"/>
</dbReference>
<dbReference type="Gene3D" id="4.10.75.10">
    <property type="entry name" value="Elafin-like"/>
    <property type="match status" value="1"/>
</dbReference>
<dbReference type="HOGENOM" id="CLU_1511853_0_0_1"/>
<dbReference type="EnsemblMetazoa" id="ADAC002212-RA">
    <property type="protein sequence ID" value="ADAC002212-PA"/>
    <property type="gene ID" value="ADAC002212"/>
</dbReference>
<reference evidence="2" key="3">
    <citation type="journal article" date="2013" name="Nucleic Acids Res.">
        <title>The genome of Anopheles darlingi, the main neotropical malaria vector.</title>
        <authorList>
            <person name="Marinotti O."/>
            <person name="Cerqueira G.C."/>
            <person name="de Almeida L.G."/>
            <person name="Ferro M.I."/>
            <person name="Loreto E.L."/>
            <person name="Zaha A."/>
            <person name="Teixeira S.M."/>
            <person name="Wespiser A.R."/>
            <person name="Almeida E Silva A."/>
            <person name="Schlindwein A.D."/>
            <person name="Pacheco A.C."/>
            <person name="Silva A.L."/>
            <person name="Graveley B.R."/>
            <person name="Walenz B.P."/>
            <person name="Lima Bde A."/>
            <person name="Ribeiro C.A."/>
            <person name="Nunes-Silva C.G."/>
            <person name="de Carvalho C.R."/>
            <person name="Soares C.M."/>
            <person name="de Menezes C.B."/>
            <person name="Matiolli C."/>
            <person name="Caffrey D."/>
            <person name="Araujo D.A."/>
            <person name="de Oliveira D.M."/>
            <person name="Golenbock D."/>
            <person name="Grisard E.C."/>
            <person name="Fantinatti-Garboggini F."/>
            <person name="de Carvalho F.M."/>
            <person name="Barcellos F.G."/>
            <person name="Prosdocimi F."/>
            <person name="May G."/>
            <person name="Azevedo Junior G.M."/>
            <person name="Guimaraes G.M."/>
            <person name="Goldman G.H."/>
            <person name="Padilha I.Q."/>
            <person name="Batista Jda S."/>
            <person name="Ferro J.A."/>
            <person name="Ribeiro J.M."/>
            <person name="Fietto J.L."/>
            <person name="Dabbas K.M."/>
            <person name="Cerdeira L."/>
            <person name="Agnez-Lima L.F."/>
            <person name="Brocchi M."/>
            <person name="de Carvalho M.O."/>
            <person name="Teixeira Mde M."/>
            <person name="Diniz Maia Mde M."/>
            <person name="Goldman M.H."/>
            <person name="Cruz Schneider M.P."/>
            <person name="Felipe M.S."/>
            <person name="Hungria M."/>
            <person name="Nicolas M.F."/>
            <person name="Pereira M."/>
            <person name="Montes M.A."/>
            <person name="Cantao M.E."/>
            <person name="Vincentz M."/>
            <person name="Rafael M.S."/>
            <person name="Silverman N."/>
            <person name="Stoco P.H."/>
            <person name="Souza R.C."/>
            <person name="Vicentini R."/>
            <person name="Gazzinelli R.T."/>
            <person name="Neves Rde O."/>
            <person name="Silva R."/>
            <person name="Astolfi-Filho S."/>
            <person name="Maciel T.E."/>
            <person name="Urmenyi T.P."/>
            <person name="Tadei W.P."/>
            <person name="Camargo E.P."/>
            <person name="de Vasconcelos A.T."/>
        </authorList>
    </citation>
    <scope>NUCLEOTIDE SEQUENCE</scope>
</reference>
<feature type="domain" description="WAP" evidence="1">
    <location>
        <begin position="89"/>
        <end position="136"/>
    </location>
</feature>
<dbReference type="VEuPathDB" id="VectorBase:ADAR2_003324"/>
<proteinExistence type="predicted"/>
<dbReference type="VEuPathDB" id="VectorBase:ADAC002212"/>
<dbReference type="PROSITE" id="PS51390">
    <property type="entry name" value="WAP"/>
    <property type="match status" value="1"/>
</dbReference>
<keyword evidence="4" id="KW-1185">Reference proteome</keyword>
<dbReference type="OrthoDB" id="8187079at2759"/>
<evidence type="ECO:0000313" key="2">
    <source>
        <dbReference type="EMBL" id="ETN66046.1"/>
    </source>
</evidence>
<dbReference type="AlphaFoldDB" id="W5JPJ3"/>
<gene>
    <name evidence="2" type="ORF">AND_002212</name>
</gene>
<reference evidence="3" key="4">
    <citation type="submission" date="2015-06" db="UniProtKB">
        <authorList>
            <consortium name="EnsemblMetazoa"/>
        </authorList>
    </citation>
    <scope>IDENTIFICATION</scope>
</reference>
<protein>
    <submittedName>
        <fullName evidence="2">Salivary cysteine-rich peptide</fullName>
    </submittedName>
</protein>
<dbReference type="FunCoup" id="W5JPJ3">
    <property type="interactions" value="2"/>
</dbReference>
<evidence type="ECO:0000313" key="4">
    <source>
        <dbReference type="Proteomes" id="UP000000673"/>
    </source>
</evidence>